<protein>
    <submittedName>
        <fullName evidence="2">Uncharacterized protein</fullName>
    </submittedName>
</protein>
<reference evidence="2 3" key="1">
    <citation type="journal article" date="2017" name="Nature">
        <title>The Apostasia genome and the evolution of orchids.</title>
        <authorList>
            <person name="Zhang G.Q."/>
            <person name="Liu K.W."/>
            <person name="Li Z."/>
            <person name="Lohaus R."/>
            <person name="Hsiao Y.Y."/>
            <person name="Niu S.C."/>
            <person name="Wang J.Y."/>
            <person name="Lin Y.C."/>
            <person name="Xu Q."/>
            <person name="Chen L.J."/>
            <person name="Yoshida K."/>
            <person name="Fujiwara S."/>
            <person name="Wang Z.W."/>
            <person name="Zhang Y.Q."/>
            <person name="Mitsuda N."/>
            <person name="Wang M."/>
            <person name="Liu G.H."/>
            <person name="Pecoraro L."/>
            <person name="Huang H.X."/>
            <person name="Xiao X.J."/>
            <person name="Lin M."/>
            <person name="Wu X.Y."/>
            <person name="Wu W.L."/>
            <person name="Chen Y.Y."/>
            <person name="Chang S.B."/>
            <person name="Sakamoto S."/>
            <person name="Ohme-Takagi M."/>
            <person name="Yagi M."/>
            <person name="Zeng S.J."/>
            <person name="Shen C.Y."/>
            <person name="Yeh C.M."/>
            <person name="Luo Y.B."/>
            <person name="Tsai W.C."/>
            <person name="Van de Peer Y."/>
            <person name="Liu Z.J."/>
        </authorList>
    </citation>
    <scope>NUCLEOTIDE SEQUENCE [LARGE SCALE GENOMIC DNA]</scope>
    <source>
        <strain evidence="3">cv. Shenzhen</strain>
        <tissue evidence="2">Stem</tissue>
    </source>
</reference>
<dbReference type="PANTHER" id="PTHR43358">
    <property type="entry name" value="ALPHA/BETA-HYDROLASE"/>
    <property type="match status" value="1"/>
</dbReference>
<dbReference type="OrthoDB" id="10249433at2759"/>
<organism evidence="2 3">
    <name type="scientific">Apostasia shenzhenica</name>
    <dbReference type="NCBI Taxonomy" id="1088818"/>
    <lineage>
        <taxon>Eukaryota</taxon>
        <taxon>Viridiplantae</taxon>
        <taxon>Streptophyta</taxon>
        <taxon>Embryophyta</taxon>
        <taxon>Tracheophyta</taxon>
        <taxon>Spermatophyta</taxon>
        <taxon>Magnoliopsida</taxon>
        <taxon>Liliopsida</taxon>
        <taxon>Asparagales</taxon>
        <taxon>Orchidaceae</taxon>
        <taxon>Apostasioideae</taxon>
        <taxon>Apostasia</taxon>
    </lineage>
</organism>
<feature type="compositionally biased region" description="Low complexity" evidence="1">
    <location>
        <begin position="297"/>
        <end position="311"/>
    </location>
</feature>
<accession>A0A2I0AB74</accession>
<evidence type="ECO:0000313" key="2">
    <source>
        <dbReference type="EMBL" id="PKA52803.1"/>
    </source>
</evidence>
<dbReference type="AlphaFoldDB" id="A0A2I0AB74"/>
<dbReference type="InterPro" id="IPR052920">
    <property type="entry name" value="DNA-binding_regulatory"/>
</dbReference>
<keyword evidence="3" id="KW-1185">Reference proteome</keyword>
<feature type="region of interest" description="Disordered" evidence="1">
    <location>
        <begin position="292"/>
        <end position="332"/>
    </location>
</feature>
<dbReference type="STRING" id="1088818.A0A2I0AB74"/>
<gene>
    <name evidence="2" type="ORF">AXF42_Ash001784</name>
</gene>
<sequence length="457" mass="50881">MFECPTIPESNQREDFIIKELIICPTLLPFLGAKSLVAMAFSCPPLHTHGNTNLCFYRTPTLEAMVVRVFSPQNSSGSPKILNNKGMDLMALAEEDPSIAGMVLDSSFSNLYNLMLELAEVYKIRLPKFTVKMALQYMRRVIQRKAKFDIMDLNVVQGDRNIIKFDGDHNSPRPQFYYDSVSIFFYNVLHPPQIPSAFSSNLEKYYDFGDLQVGAGADESVLYEVIAGLRTARNDLASSSSAATEISKESIACMSMNDDDVDFLLEERNSVGEMDGDKDDECHPQEKAIGQNVELHSSSSSNRDSFGRCSSLGGGSPGSSSGECTENHSRRHQSGYPLDIKVVITNSSHMLRRVTPRVDLLTDRRRATPRGLLTCGVERVVPIFRRPSHAARPSQISPSHLLRPSHAARPFTATPRALFPQERNPLICSASRASRATLNNLKLLDRSNQPSFSRTRL</sequence>
<evidence type="ECO:0000313" key="3">
    <source>
        <dbReference type="Proteomes" id="UP000236161"/>
    </source>
</evidence>
<proteinExistence type="predicted"/>
<evidence type="ECO:0000256" key="1">
    <source>
        <dbReference type="SAM" id="MobiDB-lite"/>
    </source>
</evidence>
<dbReference type="EMBL" id="KZ452001">
    <property type="protein sequence ID" value="PKA52803.1"/>
    <property type="molecule type" value="Genomic_DNA"/>
</dbReference>
<dbReference type="PANTHER" id="PTHR43358:SF1">
    <property type="entry name" value="ALPHA_BETA-HYDROLASES SUPERFAMILY PROTEIN"/>
    <property type="match status" value="1"/>
</dbReference>
<name>A0A2I0AB74_9ASPA</name>
<dbReference type="Proteomes" id="UP000236161">
    <property type="component" value="Unassembled WGS sequence"/>
</dbReference>